<feature type="domain" description="Histidine kinase/HSP90-like ATPase" evidence="3">
    <location>
        <begin position="31"/>
        <end position="128"/>
    </location>
</feature>
<organism evidence="4 5">
    <name type="scientific">Streptomyces misionensis</name>
    <dbReference type="NCBI Taxonomy" id="67331"/>
    <lineage>
        <taxon>Bacteria</taxon>
        <taxon>Bacillati</taxon>
        <taxon>Actinomycetota</taxon>
        <taxon>Actinomycetes</taxon>
        <taxon>Kitasatosporales</taxon>
        <taxon>Streptomycetaceae</taxon>
        <taxon>Streptomyces</taxon>
    </lineage>
</organism>
<evidence type="ECO:0000313" key="4">
    <source>
        <dbReference type="EMBL" id="TWV55626.1"/>
    </source>
</evidence>
<gene>
    <name evidence="4" type="ORF">FRZ03_06545</name>
</gene>
<keyword evidence="1" id="KW-0418">Kinase</keyword>
<dbReference type="EMBL" id="VOGW01000040">
    <property type="protein sequence ID" value="TWV55626.1"/>
    <property type="molecule type" value="Genomic_DNA"/>
</dbReference>
<dbReference type="Gene3D" id="3.30.565.10">
    <property type="entry name" value="Histidine kinase-like ATPase, C-terminal domain"/>
    <property type="match status" value="1"/>
</dbReference>
<feature type="region of interest" description="Disordered" evidence="2">
    <location>
        <begin position="1"/>
        <end position="27"/>
    </location>
</feature>
<evidence type="ECO:0000313" key="5">
    <source>
        <dbReference type="Proteomes" id="UP000320481"/>
    </source>
</evidence>
<keyword evidence="4" id="KW-0067">ATP-binding</keyword>
<dbReference type="InterPro" id="IPR050267">
    <property type="entry name" value="Anti-sigma-factor_SerPK"/>
</dbReference>
<reference evidence="4" key="1">
    <citation type="journal article" date="2019" name="Microbiol. Resour. Announc.">
        <title>Draft Genomic Sequences of Streptomyces misionensis and Streptomyces albidoflavus, bacteria applied for phytopathogen biocontrol.</title>
        <authorList>
            <person name="Pylro V."/>
            <person name="Dias A."/>
            <person name="Andreote F."/>
            <person name="Varani A."/>
            <person name="Andreote C."/>
            <person name="Bernardo E."/>
            <person name="Martins T."/>
        </authorList>
    </citation>
    <scope>NUCLEOTIDE SEQUENCE [LARGE SCALE GENOMIC DNA]</scope>
    <source>
        <strain evidence="4">66</strain>
    </source>
</reference>
<dbReference type="Proteomes" id="UP000320481">
    <property type="component" value="Unassembled WGS sequence"/>
</dbReference>
<keyword evidence="5" id="KW-1185">Reference proteome</keyword>
<sequence length="153" mass="16240">MPDTDRRRPRLPGRSAAGSEHPVSTASFDLAARPTAVGAARRVVRELLAAWGIPEGVRDDALLVTSELVTNALVHAGGNRITCRLDGTAERIRIEVEDEAGDEDVALPVACRPGPDDQHGRGLLLVDAVSRGWGVAFPPGRPARVVWAELASV</sequence>
<protein>
    <submittedName>
        <fullName evidence="4">ATP-binding protein</fullName>
    </submittedName>
</protein>
<dbReference type="InterPro" id="IPR003594">
    <property type="entry name" value="HATPase_dom"/>
</dbReference>
<name>A0A5C6JZN2_9ACTN</name>
<keyword evidence="4" id="KW-0547">Nucleotide-binding</keyword>
<proteinExistence type="predicted"/>
<dbReference type="PANTHER" id="PTHR35526:SF3">
    <property type="entry name" value="ANTI-SIGMA-F FACTOR RSBW"/>
    <property type="match status" value="1"/>
</dbReference>
<keyword evidence="1" id="KW-0723">Serine/threonine-protein kinase</keyword>
<dbReference type="CDD" id="cd16936">
    <property type="entry name" value="HATPase_RsbW-like"/>
    <property type="match status" value="1"/>
</dbReference>
<keyword evidence="1" id="KW-0808">Transferase</keyword>
<dbReference type="Pfam" id="PF13581">
    <property type="entry name" value="HATPase_c_2"/>
    <property type="match status" value="1"/>
</dbReference>
<dbReference type="PANTHER" id="PTHR35526">
    <property type="entry name" value="ANTI-SIGMA-F FACTOR RSBW-RELATED"/>
    <property type="match status" value="1"/>
</dbReference>
<dbReference type="GO" id="GO:0004674">
    <property type="term" value="F:protein serine/threonine kinase activity"/>
    <property type="evidence" value="ECO:0007669"/>
    <property type="project" value="UniProtKB-KW"/>
</dbReference>
<evidence type="ECO:0000256" key="2">
    <source>
        <dbReference type="SAM" id="MobiDB-lite"/>
    </source>
</evidence>
<evidence type="ECO:0000256" key="1">
    <source>
        <dbReference type="ARBA" id="ARBA00022527"/>
    </source>
</evidence>
<dbReference type="InterPro" id="IPR036890">
    <property type="entry name" value="HATPase_C_sf"/>
</dbReference>
<dbReference type="SUPFAM" id="SSF55874">
    <property type="entry name" value="ATPase domain of HSP90 chaperone/DNA topoisomerase II/histidine kinase"/>
    <property type="match status" value="1"/>
</dbReference>
<comment type="caution">
    <text evidence="4">The sequence shown here is derived from an EMBL/GenBank/DDBJ whole genome shotgun (WGS) entry which is preliminary data.</text>
</comment>
<dbReference type="AlphaFoldDB" id="A0A5C6JZN2"/>
<accession>A0A5C6JZN2</accession>
<evidence type="ECO:0000259" key="3">
    <source>
        <dbReference type="Pfam" id="PF13581"/>
    </source>
</evidence>
<dbReference type="GO" id="GO:0005524">
    <property type="term" value="F:ATP binding"/>
    <property type="evidence" value="ECO:0007669"/>
    <property type="project" value="UniProtKB-KW"/>
</dbReference>